<protein>
    <submittedName>
        <fullName evidence="1">Uncharacterized protein</fullName>
    </submittedName>
</protein>
<keyword evidence="2" id="KW-1185">Reference proteome</keyword>
<dbReference type="AlphaFoldDB" id="A0A326RRG0"/>
<name>A0A326RRG0_9BACT</name>
<evidence type="ECO:0000313" key="1">
    <source>
        <dbReference type="EMBL" id="PZV83143.1"/>
    </source>
</evidence>
<reference evidence="1 2" key="1">
    <citation type="submission" date="2018-06" db="EMBL/GenBank/DDBJ databases">
        <title>Genomic Encyclopedia of Archaeal and Bacterial Type Strains, Phase II (KMG-II): from individual species to whole genera.</title>
        <authorList>
            <person name="Goeker M."/>
        </authorList>
    </citation>
    <scope>NUCLEOTIDE SEQUENCE [LARGE SCALE GENOMIC DNA]</scope>
    <source>
        <strain evidence="1 2">T4</strain>
    </source>
</reference>
<dbReference type="Proteomes" id="UP000248917">
    <property type="component" value="Unassembled WGS sequence"/>
</dbReference>
<proteinExistence type="predicted"/>
<sequence>MFNLFNLGNLPKEVSRFLTSFLAMPLLFFGTACKDQEEIIPQGNPISLNFKESSLSFTESQTSGLEVILHLDKLARANSEITLRLQHGALDGRWETTPAISDQNELKIPVTRGARQVSFQIKPVNDLLYNGNLNLTFKIIQVGPDLKIGTNDQIDLMLIDDELSGKLKSFETQGMLTQYRSFDYSLYGKINRVVHKNSQASNAEISYTYLYDDKSQLVRINSNPAYINQTFFYDGNVLARTIKQFSSNQVESEEYTFDSENRILGITVRDRNAVAQNPVKTYTEFTYHANGNVHTITTMEPISNLEYQVIRKITYTDYLEKTNPVPFYQDIPTLMIQPQLPGKVVIEEHNTTFTYGLTYQFDSSGKVKLRTASGPSGSENTRYFYY</sequence>
<accession>A0A326RRG0</accession>
<comment type="caution">
    <text evidence="1">The sequence shown here is derived from an EMBL/GenBank/DDBJ whole genome shotgun (WGS) entry which is preliminary data.</text>
</comment>
<gene>
    <name evidence="1" type="ORF">CLV31_10795</name>
</gene>
<organism evidence="1 2">
    <name type="scientific">Algoriphagus aquaeductus</name>
    <dbReference type="NCBI Taxonomy" id="475299"/>
    <lineage>
        <taxon>Bacteria</taxon>
        <taxon>Pseudomonadati</taxon>
        <taxon>Bacteroidota</taxon>
        <taxon>Cytophagia</taxon>
        <taxon>Cytophagales</taxon>
        <taxon>Cyclobacteriaceae</taxon>
        <taxon>Algoriphagus</taxon>
    </lineage>
</organism>
<evidence type="ECO:0000313" key="2">
    <source>
        <dbReference type="Proteomes" id="UP000248917"/>
    </source>
</evidence>
<dbReference type="EMBL" id="QKTX01000007">
    <property type="protein sequence ID" value="PZV83143.1"/>
    <property type="molecule type" value="Genomic_DNA"/>
</dbReference>